<organism evidence="5 6">
    <name type="scientific">Paractinoplanes lichenicola</name>
    <dbReference type="NCBI Taxonomy" id="2802976"/>
    <lineage>
        <taxon>Bacteria</taxon>
        <taxon>Bacillati</taxon>
        <taxon>Actinomycetota</taxon>
        <taxon>Actinomycetes</taxon>
        <taxon>Micromonosporales</taxon>
        <taxon>Micromonosporaceae</taxon>
        <taxon>Paractinoplanes</taxon>
    </lineage>
</organism>
<evidence type="ECO:0000259" key="3">
    <source>
        <dbReference type="Pfam" id="PF04235"/>
    </source>
</evidence>
<sequence length="397" mass="40994">MGVQRTHTARITAVDALRGVALLGILVVNIAFFASGDAFHHAGGHSPTRDLVHLLFEMKFYLLFSFLFGYSFTLQIDSAARAGARFGPRILRRCAGLFALGALHAVLFFYGDILTTYAVLGLVLLAVHRIGPRAALLTGATLTAVVGLAIGIAGLTVGSLGDPDAAAQARAMTDALAGSPASVIGLNLATLPDQALSVAVQAPLSLAAFLAGLAAGKTGFLVTADPATLRRIQLAGFPISLAGAALFTLGGGTTNLLGLAASILTAPLLTAAYVAALLSLFRTTPGARLAAWVAPAGRMALTNYLSQSVVCALIFTGWGLALAGELPPRAVLLTAAVIFVAQVLISRWWLRDHRYGPAERLLRLITNAERRPASEPAPNAAPPGAARTHRPVGPPGA</sequence>
<feature type="transmembrane region" description="Helical" evidence="2">
    <location>
        <begin position="96"/>
        <end position="127"/>
    </location>
</feature>
<keyword evidence="2" id="KW-0812">Transmembrane</keyword>
<evidence type="ECO:0000313" key="6">
    <source>
        <dbReference type="Proteomes" id="UP000598996"/>
    </source>
</evidence>
<proteinExistence type="predicted"/>
<dbReference type="EMBL" id="JAENHO010000001">
    <property type="protein sequence ID" value="MBL7253477.1"/>
    <property type="molecule type" value="Genomic_DNA"/>
</dbReference>
<evidence type="ECO:0000256" key="1">
    <source>
        <dbReference type="SAM" id="MobiDB-lite"/>
    </source>
</evidence>
<dbReference type="Proteomes" id="UP000598996">
    <property type="component" value="Unassembled WGS sequence"/>
</dbReference>
<feature type="transmembrane region" description="Helical" evidence="2">
    <location>
        <begin position="256"/>
        <end position="281"/>
    </location>
</feature>
<feature type="compositionally biased region" description="Low complexity" evidence="1">
    <location>
        <begin position="374"/>
        <end position="386"/>
    </location>
</feature>
<feature type="transmembrane region" description="Helical" evidence="2">
    <location>
        <begin position="301"/>
        <end position="324"/>
    </location>
</feature>
<feature type="domain" description="Heparan-alpha-glucosaminide N-acetyltransferase catalytic" evidence="4">
    <location>
        <begin position="10"/>
        <end position="140"/>
    </location>
</feature>
<dbReference type="Pfam" id="PF04235">
    <property type="entry name" value="DUF418"/>
    <property type="match status" value="1"/>
</dbReference>
<feature type="transmembrane region" description="Helical" evidence="2">
    <location>
        <begin position="330"/>
        <end position="350"/>
    </location>
</feature>
<evidence type="ECO:0000259" key="4">
    <source>
        <dbReference type="Pfam" id="PF07786"/>
    </source>
</evidence>
<evidence type="ECO:0000256" key="2">
    <source>
        <dbReference type="SAM" id="Phobius"/>
    </source>
</evidence>
<feature type="domain" description="DUF418" evidence="3">
    <location>
        <begin position="216"/>
        <end position="367"/>
    </location>
</feature>
<dbReference type="Pfam" id="PF07786">
    <property type="entry name" value="HGSNAT_cat"/>
    <property type="match status" value="1"/>
</dbReference>
<dbReference type="InterPro" id="IPR012429">
    <property type="entry name" value="HGSNAT_cat"/>
</dbReference>
<dbReference type="RefSeq" id="WP_202989828.1">
    <property type="nucleotide sequence ID" value="NZ_JAENHO010000001.1"/>
</dbReference>
<reference evidence="5 6" key="1">
    <citation type="submission" date="2021-01" db="EMBL/GenBank/DDBJ databases">
        <title>Actinoplanes sp. nov. LDG1-01 isolated from lichen.</title>
        <authorList>
            <person name="Saeng-In P."/>
            <person name="Phongsopitanun W."/>
            <person name="Kanchanasin P."/>
            <person name="Yuki M."/>
            <person name="Kudo T."/>
            <person name="Ohkuma M."/>
            <person name="Tanasupawat S."/>
        </authorList>
    </citation>
    <scope>NUCLEOTIDE SEQUENCE [LARGE SCALE GENOMIC DNA]</scope>
    <source>
        <strain evidence="5 6">LDG1-01</strain>
    </source>
</reference>
<comment type="caution">
    <text evidence="5">The sequence shown here is derived from an EMBL/GenBank/DDBJ whole genome shotgun (WGS) entry which is preliminary data.</text>
</comment>
<dbReference type="PANTHER" id="PTHR30590">
    <property type="entry name" value="INNER MEMBRANE PROTEIN"/>
    <property type="match status" value="1"/>
</dbReference>
<accession>A0ABS1VFJ7</accession>
<keyword evidence="2" id="KW-1133">Transmembrane helix</keyword>
<protein>
    <submittedName>
        <fullName evidence="5">DUF418 domain-containing protein</fullName>
    </submittedName>
</protein>
<feature type="transmembrane region" description="Helical" evidence="2">
    <location>
        <begin position="60"/>
        <end position="76"/>
    </location>
</feature>
<dbReference type="InterPro" id="IPR007349">
    <property type="entry name" value="DUF418"/>
</dbReference>
<evidence type="ECO:0000313" key="5">
    <source>
        <dbReference type="EMBL" id="MBL7253477.1"/>
    </source>
</evidence>
<keyword evidence="6" id="KW-1185">Reference proteome</keyword>
<dbReference type="PANTHER" id="PTHR30590:SF2">
    <property type="entry name" value="INNER MEMBRANE PROTEIN"/>
    <property type="match status" value="1"/>
</dbReference>
<keyword evidence="2" id="KW-0472">Membrane</keyword>
<feature type="transmembrane region" description="Helical" evidence="2">
    <location>
        <begin position="134"/>
        <end position="155"/>
    </location>
</feature>
<gene>
    <name evidence="5" type="ORF">JKJ07_04045</name>
</gene>
<feature type="transmembrane region" description="Helical" evidence="2">
    <location>
        <begin position="20"/>
        <end position="39"/>
    </location>
</feature>
<dbReference type="InterPro" id="IPR052529">
    <property type="entry name" value="Bact_Transport_Assoc"/>
</dbReference>
<name>A0ABS1VFJ7_9ACTN</name>
<feature type="transmembrane region" description="Helical" evidence="2">
    <location>
        <begin position="232"/>
        <end position="250"/>
    </location>
</feature>
<feature type="region of interest" description="Disordered" evidence="1">
    <location>
        <begin position="371"/>
        <end position="397"/>
    </location>
</feature>